<feature type="domain" description="Fe2OG dioxygenase" evidence="7">
    <location>
        <begin position="218"/>
        <end position="319"/>
    </location>
</feature>
<evidence type="ECO:0000256" key="4">
    <source>
        <dbReference type="ARBA" id="ARBA00023002"/>
    </source>
</evidence>
<protein>
    <recommendedName>
        <fullName evidence="7">Fe2OG dioxygenase domain-containing protein</fullName>
    </recommendedName>
</protein>
<evidence type="ECO:0000256" key="2">
    <source>
        <dbReference type="ARBA" id="ARBA00008056"/>
    </source>
</evidence>
<organism evidence="8 9">
    <name type="scientific">Crotalaria pallida</name>
    <name type="common">Smooth rattlebox</name>
    <name type="synonym">Crotalaria striata</name>
    <dbReference type="NCBI Taxonomy" id="3830"/>
    <lineage>
        <taxon>Eukaryota</taxon>
        <taxon>Viridiplantae</taxon>
        <taxon>Streptophyta</taxon>
        <taxon>Embryophyta</taxon>
        <taxon>Tracheophyta</taxon>
        <taxon>Spermatophyta</taxon>
        <taxon>Magnoliopsida</taxon>
        <taxon>eudicotyledons</taxon>
        <taxon>Gunneridae</taxon>
        <taxon>Pentapetalae</taxon>
        <taxon>rosids</taxon>
        <taxon>fabids</taxon>
        <taxon>Fabales</taxon>
        <taxon>Fabaceae</taxon>
        <taxon>Papilionoideae</taxon>
        <taxon>50 kb inversion clade</taxon>
        <taxon>genistoids sensu lato</taxon>
        <taxon>core genistoids</taxon>
        <taxon>Crotalarieae</taxon>
        <taxon>Crotalaria</taxon>
    </lineage>
</organism>
<evidence type="ECO:0000256" key="6">
    <source>
        <dbReference type="RuleBase" id="RU003682"/>
    </source>
</evidence>
<evidence type="ECO:0000313" key="9">
    <source>
        <dbReference type="Proteomes" id="UP001372338"/>
    </source>
</evidence>
<dbReference type="Pfam" id="PF14226">
    <property type="entry name" value="DIOX_N"/>
    <property type="match status" value="1"/>
</dbReference>
<comment type="similarity">
    <text evidence="2 6">Belongs to the iron/ascorbate-dependent oxidoreductase family.</text>
</comment>
<dbReference type="PANTHER" id="PTHR10209">
    <property type="entry name" value="OXIDOREDUCTASE, 2OG-FE II OXYGENASE FAMILY PROTEIN"/>
    <property type="match status" value="1"/>
</dbReference>
<dbReference type="GO" id="GO:0051213">
    <property type="term" value="F:dioxygenase activity"/>
    <property type="evidence" value="ECO:0007669"/>
    <property type="project" value="UniProtKB-ARBA"/>
</dbReference>
<gene>
    <name evidence="8" type="ORF">RIF29_38705</name>
</gene>
<evidence type="ECO:0000256" key="1">
    <source>
        <dbReference type="ARBA" id="ARBA00001962"/>
    </source>
</evidence>
<dbReference type="Proteomes" id="UP001372338">
    <property type="component" value="Unassembled WGS sequence"/>
</dbReference>
<dbReference type="Gene3D" id="2.60.120.330">
    <property type="entry name" value="B-lactam Antibiotic, Isopenicillin N Synthase, Chain"/>
    <property type="match status" value="1"/>
</dbReference>
<keyword evidence="4 6" id="KW-0560">Oxidoreductase</keyword>
<dbReference type="InterPro" id="IPR044861">
    <property type="entry name" value="IPNS-like_FE2OG_OXY"/>
</dbReference>
<comment type="cofactor">
    <cofactor evidence="1">
        <name>Fe cation</name>
        <dbReference type="ChEBI" id="CHEBI:24875"/>
    </cofactor>
</comment>
<sequence>MVATTTDELKAGTVSSYDRKSEIKAFDESKSGVQGLIENGVMKVPRMFYCGQSNDHSDVSGKSSFSVPIVDLTGINCDTIQRDAVVSKVQQACEKWGFFQVINHGIPTHVLDEMIKGTCRFHQQDVKVRKEYYTRDPSRKVIYVSNFSLYHDPAANWRDSLGCVMAPHPPKPEELPQVCRDIVIEYSKQVMALASTLFGLLSEALGLNCSHLKEKLGCEEGMLLLCHYYPACPEPELTMGNSKHTDNDFITILLQDQIGGLQVLHDNQWIDVTPIPGALVINIGDLLQLVTNDKFISVQHRVLANHQGPRISVASLFRTDDLSGKCSSIVYGPIKELLSDENPPMYRDTSLQDYLTHYYAKGIGTSSLLHFKL</sequence>
<reference evidence="8 9" key="1">
    <citation type="submission" date="2024-01" db="EMBL/GenBank/DDBJ databases">
        <title>The genomes of 5 underutilized Papilionoideae crops provide insights into root nodulation and disease resistanc.</title>
        <authorList>
            <person name="Yuan L."/>
        </authorList>
    </citation>
    <scope>NUCLEOTIDE SEQUENCE [LARGE SCALE GENOMIC DNA]</scope>
    <source>
        <strain evidence="8">ZHUSHIDOU_FW_LH</strain>
        <tissue evidence="8">Leaf</tissue>
    </source>
</reference>
<comment type="caution">
    <text evidence="8">The sequence shown here is derived from an EMBL/GenBank/DDBJ whole genome shotgun (WGS) entry which is preliminary data.</text>
</comment>
<dbReference type="InterPro" id="IPR027443">
    <property type="entry name" value="IPNS-like_sf"/>
</dbReference>
<proteinExistence type="inferred from homology"/>
<dbReference type="InterPro" id="IPR026992">
    <property type="entry name" value="DIOX_N"/>
</dbReference>
<dbReference type="PROSITE" id="PS51471">
    <property type="entry name" value="FE2OG_OXY"/>
    <property type="match status" value="1"/>
</dbReference>
<dbReference type="EMBL" id="JAYWIO010000008">
    <property type="protein sequence ID" value="KAK7243892.1"/>
    <property type="molecule type" value="Genomic_DNA"/>
</dbReference>
<evidence type="ECO:0000256" key="3">
    <source>
        <dbReference type="ARBA" id="ARBA00022723"/>
    </source>
</evidence>
<dbReference type="GO" id="GO:0046872">
    <property type="term" value="F:metal ion binding"/>
    <property type="evidence" value="ECO:0007669"/>
    <property type="project" value="UniProtKB-KW"/>
</dbReference>
<dbReference type="FunFam" id="2.60.120.330:FF:000005">
    <property type="entry name" value="1-aminocyclopropane-1-carboxylate oxidase homolog 1"/>
    <property type="match status" value="1"/>
</dbReference>
<dbReference type="SUPFAM" id="SSF51197">
    <property type="entry name" value="Clavaminate synthase-like"/>
    <property type="match status" value="1"/>
</dbReference>
<evidence type="ECO:0000313" key="8">
    <source>
        <dbReference type="EMBL" id="KAK7243892.1"/>
    </source>
</evidence>
<name>A0AAN9E629_CROPI</name>
<evidence type="ECO:0000259" key="7">
    <source>
        <dbReference type="PROSITE" id="PS51471"/>
    </source>
</evidence>
<dbReference type="InterPro" id="IPR005123">
    <property type="entry name" value="Oxoglu/Fe-dep_dioxygenase_dom"/>
</dbReference>
<accession>A0AAN9E629</accession>
<dbReference type="AlphaFoldDB" id="A0AAN9E629"/>
<dbReference type="Pfam" id="PF03171">
    <property type="entry name" value="2OG-FeII_Oxy"/>
    <property type="match status" value="1"/>
</dbReference>
<keyword evidence="9" id="KW-1185">Reference proteome</keyword>
<dbReference type="PANTHER" id="PTHR10209:SF672">
    <property type="entry name" value="2-OXOGLUTARATE-DEPENDENT DIOXYGENASE"/>
    <property type="match status" value="1"/>
</dbReference>
<keyword evidence="5 6" id="KW-0408">Iron</keyword>
<keyword evidence="3 6" id="KW-0479">Metal-binding</keyword>
<evidence type="ECO:0000256" key="5">
    <source>
        <dbReference type="ARBA" id="ARBA00023004"/>
    </source>
</evidence>